<proteinExistence type="predicted"/>
<organism evidence="2 3">
    <name type="scientific">Sesamum angolense</name>
    <dbReference type="NCBI Taxonomy" id="2727404"/>
    <lineage>
        <taxon>Eukaryota</taxon>
        <taxon>Viridiplantae</taxon>
        <taxon>Streptophyta</taxon>
        <taxon>Embryophyta</taxon>
        <taxon>Tracheophyta</taxon>
        <taxon>Spermatophyta</taxon>
        <taxon>Magnoliopsida</taxon>
        <taxon>eudicotyledons</taxon>
        <taxon>Gunneridae</taxon>
        <taxon>Pentapetalae</taxon>
        <taxon>asterids</taxon>
        <taxon>lamiids</taxon>
        <taxon>Lamiales</taxon>
        <taxon>Pedaliaceae</taxon>
        <taxon>Sesamum</taxon>
    </lineage>
</organism>
<comment type="caution">
    <text evidence="2">The sequence shown here is derived from an EMBL/GenBank/DDBJ whole genome shotgun (WGS) entry which is preliminary data.</text>
</comment>
<name>A0AAE1X695_9LAMI</name>
<dbReference type="AlphaFoldDB" id="A0AAE1X695"/>
<dbReference type="PANTHER" id="PTHR33670">
    <property type="entry name" value="SPLICING FACTOR, PROLINE- AND GLUTAMINE-RICH-LIKE"/>
    <property type="match status" value="1"/>
</dbReference>
<evidence type="ECO:0000313" key="3">
    <source>
        <dbReference type="Proteomes" id="UP001289374"/>
    </source>
</evidence>
<evidence type="ECO:0000256" key="1">
    <source>
        <dbReference type="SAM" id="MobiDB-lite"/>
    </source>
</evidence>
<dbReference type="Proteomes" id="UP001289374">
    <property type="component" value="Unassembled WGS sequence"/>
</dbReference>
<reference evidence="2" key="1">
    <citation type="submission" date="2020-06" db="EMBL/GenBank/DDBJ databases">
        <authorList>
            <person name="Li T."/>
            <person name="Hu X."/>
            <person name="Zhang T."/>
            <person name="Song X."/>
            <person name="Zhang H."/>
            <person name="Dai N."/>
            <person name="Sheng W."/>
            <person name="Hou X."/>
            <person name="Wei L."/>
        </authorList>
    </citation>
    <scope>NUCLEOTIDE SEQUENCE</scope>
    <source>
        <strain evidence="2">K16</strain>
        <tissue evidence="2">Leaf</tissue>
    </source>
</reference>
<feature type="region of interest" description="Disordered" evidence="1">
    <location>
        <begin position="83"/>
        <end position="236"/>
    </location>
</feature>
<keyword evidence="3" id="KW-1185">Reference proteome</keyword>
<evidence type="ECO:0000313" key="2">
    <source>
        <dbReference type="EMBL" id="KAK4405627.1"/>
    </source>
</evidence>
<gene>
    <name evidence="2" type="ORF">Sango_0569200</name>
</gene>
<sequence>MIKKMTGQVTGAQPMDRLQINIMYGDGPTAIIHCAKGQRKMGTEVLRPQDLLADRFRAPPASFQRRRNFPRNGNLTNLIVNRKPSYNNAGYRKTSPRSDKKKINAAGDNGGTKKTTHGGAVADTRRRDDGTNGGPHVTILRRGQSLDSCSPKMRGGSNRLKSPRQKPFDDLAVISTRRSGPPSPVNVPKQIRLSPPPLSDMYAGSACSQSPSPRSVPLPSFFNKKQQNDSIDKSFDDSATRDLRRLLRLD</sequence>
<dbReference type="GO" id="GO:0016071">
    <property type="term" value="P:mRNA metabolic process"/>
    <property type="evidence" value="ECO:0007669"/>
    <property type="project" value="UniProtKB-ARBA"/>
</dbReference>
<accession>A0AAE1X695</accession>
<dbReference type="Pfam" id="PF15365">
    <property type="entry name" value="PNRC"/>
    <property type="match status" value="1"/>
</dbReference>
<protein>
    <submittedName>
        <fullName evidence="2">Uncharacterized protein</fullName>
    </submittedName>
</protein>
<dbReference type="PANTHER" id="PTHR33670:SF1">
    <property type="entry name" value="OS09G0416300 PROTEIN"/>
    <property type="match status" value="1"/>
</dbReference>
<feature type="compositionally biased region" description="Basic and acidic residues" evidence="1">
    <location>
        <begin position="226"/>
        <end position="236"/>
    </location>
</feature>
<dbReference type="EMBL" id="JACGWL010000003">
    <property type="protein sequence ID" value="KAK4405627.1"/>
    <property type="molecule type" value="Genomic_DNA"/>
</dbReference>
<dbReference type="InterPro" id="IPR028322">
    <property type="entry name" value="PNRC-like_rgn"/>
</dbReference>
<reference evidence="2" key="2">
    <citation type="journal article" date="2024" name="Plant">
        <title>Genomic evolution and insights into agronomic trait innovations of Sesamum species.</title>
        <authorList>
            <person name="Miao H."/>
            <person name="Wang L."/>
            <person name="Qu L."/>
            <person name="Liu H."/>
            <person name="Sun Y."/>
            <person name="Le M."/>
            <person name="Wang Q."/>
            <person name="Wei S."/>
            <person name="Zheng Y."/>
            <person name="Lin W."/>
            <person name="Duan Y."/>
            <person name="Cao H."/>
            <person name="Xiong S."/>
            <person name="Wang X."/>
            <person name="Wei L."/>
            <person name="Li C."/>
            <person name="Ma Q."/>
            <person name="Ju M."/>
            <person name="Zhao R."/>
            <person name="Li G."/>
            <person name="Mu C."/>
            <person name="Tian Q."/>
            <person name="Mei H."/>
            <person name="Zhang T."/>
            <person name="Gao T."/>
            <person name="Zhang H."/>
        </authorList>
    </citation>
    <scope>NUCLEOTIDE SEQUENCE</scope>
    <source>
        <strain evidence="2">K16</strain>
    </source>
</reference>